<evidence type="ECO:0000256" key="2">
    <source>
        <dbReference type="ARBA" id="ARBA00012485"/>
    </source>
</evidence>
<accession>A0A915J683</accession>
<dbReference type="PANTHER" id="PTHR45700:SF8">
    <property type="entry name" value="HECT-TYPE E3 UBIQUITIN TRANSFERASE"/>
    <property type="match status" value="1"/>
</dbReference>
<dbReference type="SMART" id="SM00119">
    <property type="entry name" value="HECTc"/>
    <property type="match status" value="1"/>
</dbReference>
<dbReference type="CDD" id="cd00078">
    <property type="entry name" value="HECTc"/>
    <property type="match status" value="1"/>
</dbReference>
<dbReference type="Gene3D" id="3.90.1750.10">
    <property type="entry name" value="Hect, E3 ligase catalytic domains"/>
    <property type="match status" value="1"/>
</dbReference>
<keyword evidence="7" id="KW-1185">Reference proteome</keyword>
<evidence type="ECO:0000259" key="6">
    <source>
        <dbReference type="PROSITE" id="PS50237"/>
    </source>
</evidence>
<dbReference type="AlphaFoldDB" id="A0A915J683"/>
<dbReference type="InterPro" id="IPR035983">
    <property type="entry name" value="Hect_E3_ubiquitin_ligase"/>
</dbReference>
<dbReference type="WBParaSite" id="nRc.2.0.1.t21289-RA">
    <property type="protein sequence ID" value="nRc.2.0.1.t21289-RA"/>
    <property type="gene ID" value="nRc.2.0.1.g21289"/>
</dbReference>
<comment type="catalytic activity">
    <reaction evidence="1">
        <text>S-ubiquitinyl-[E2 ubiquitin-conjugating enzyme]-L-cysteine + [acceptor protein]-L-lysine = [E2 ubiquitin-conjugating enzyme]-L-cysteine + N(6)-ubiquitinyl-[acceptor protein]-L-lysine.</text>
        <dbReference type="EC" id="2.3.2.26"/>
    </reaction>
</comment>
<dbReference type="Proteomes" id="UP000887565">
    <property type="component" value="Unplaced"/>
</dbReference>
<keyword evidence="4 5" id="KW-0833">Ubl conjugation pathway</keyword>
<evidence type="ECO:0000256" key="5">
    <source>
        <dbReference type="PROSITE-ProRule" id="PRU00104"/>
    </source>
</evidence>
<evidence type="ECO:0000313" key="7">
    <source>
        <dbReference type="Proteomes" id="UP000887565"/>
    </source>
</evidence>
<dbReference type="EC" id="2.3.2.26" evidence="2"/>
<dbReference type="Gene3D" id="3.30.2410.10">
    <property type="entry name" value="Hect, E3 ligase catalytic domain"/>
    <property type="match status" value="1"/>
</dbReference>
<evidence type="ECO:0000256" key="1">
    <source>
        <dbReference type="ARBA" id="ARBA00000885"/>
    </source>
</evidence>
<evidence type="ECO:0000313" key="8">
    <source>
        <dbReference type="WBParaSite" id="nRc.2.0.1.t21289-RA"/>
    </source>
</evidence>
<dbReference type="Pfam" id="PF00632">
    <property type="entry name" value="HECT"/>
    <property type="match status" value="1"/>
</dbReference>
<dbReference type="InterPro" id="IPR044611">
    <property type="entry name" value="E3A/B/C-like"/>
</dbReference>
<dbReference type="GO" id="GO:0061630">
    <property type="term" value="F:ubiquitin protein ligase activity"/>
    <property type="evidence" value="ECO:0007669"/>
    <property type="project" value="UniProtKB-EC"/>
</dbReference>
<reference evidence="8" key="1">
    <citation type="submission" date="2022-11" db="UniProtKB">
        <authorList>
            <consortium name="WormBaseParasite"/>
        </authorList>
    </citation>
    <scope>IDENTIFICATION</scope>
</reference>
<evidence type="ECO:0000256" key="4">
    <source>
        <dbReference type="ARBA" id="ARBA00022786"/>
    </source>
</evidence>
<dbReference type="InterPro" id="IPR032353">
    <property type="entry name" value="AZUL"/>
</dbReference>
<dbReference type="SUPFAM" id="SSF56204">
    <property type="entry name" value="Hect, E3 ligase catalytic domain"/>
    <property type="match status" value="1"/>
</dbReference>
<feature type="domain" description="HECT" evidence="6">
    <location>
        <begin position="553"/>
        <end position="891"/>
    </location>
</feature>
<dbReference type="GO" id="GO:0000209">
    <property type="term" value="P:protein polyubiquitination"/>
    <property type="evidence" value="ECO:0007669"/>
    <property type="project" value="InterPro"/>
</dbReference>
<dbReference type="OMA" id="GDCTNEF"/>
<name>A0A915J683_ROMCU</name>
<dbReference type="InterPro" id="IPR042556">
    <property type="entry name" value="AZUL_sf"/>
</dbReference>
<evidence type="ECO:0000256" key="3">
    <source>
        <dbReference type="ARBA" id="ARBA00022679"/>
    </source>
</evidence>
<keyword evidence="3" id="KW-0808">Transferase</keyword>
<sequence>MLPQLRTALAQMDSSSNSYASSQLRKYFDMLTKGCGNTNCTNNNCASSGLSPELSVDEAALKSIDLLKARAQFCDMLKNTYEVIIKKDKPVDHSRKESRGMYAAANACEKLFVGHCSATICEDTTLNEANVTEMIDKCLESNDYALLRRTFGAVFSRVDLINSSFVRQKESKKDSFINVDCDSLRKTFTKLTSIPDSPFLPALNNALSYLFENVEIELRYNKSDFEATTNVHFLNMFVLAVEILSIFNEAPGIDDTFAKLCVAIARLPVKLQCELVKFWSRLNSIRFLELIRFVQQFITLKTLSTTFTRSYPIQQDLHIIAAICFLRLLYYSAIYGYCEKGAVMKNAVSSGKTLAEELSSGSIENMNNLEYSSIGRHWKNVKTSKFFNGPGSARSDILAKNLGICVLDCCKPAVPLEEFYNETISDAVELDVDLSRFFKVKENVRVDDFCGKLFFFYFCSGFFNFLILQDEDILHLVETNAFSFMIFPFVLIPECKMRSLFYFNRINMQNESRRAFANFFSGVLTSPYLHLKIRRTDIVHDALAHLEIVASEEPDDLKKQMFVEFEHEQAVDEGGVSKEFYQLITAQLFNLDYGMFIFNEATHLFWFNSFCVDCSSEYTLIGMLFGLAIYNYIIVDVQLPIVLYKKLMNTPGSFDDLKYFDPVWKLEKFYVLYSSLQAMLECDKEDFESVFGSCTFTIAQTDPFDSVLTHNLVCDGDKKFVNKENCKEFVNHYADFLLNKSIEAQYSAFKKGFMMVVNDSPLFWLFRPEELDQIVCGSKDLDFAKLETFAEYDNDYSPEHPTIKNFWQVVHEMSEEQKRNLLKFVTGSDRIPIGGMSKLRFIVAKNGPDSEQLPTAQTCFNVLLLPNYSSKEKLRDRLLKAVIHCKGFGIL</sequence>
<feature type="active site" description="Glycyl thioester intermediate" evidence="5">
    <location>
        <position position="859"/>
    </location>
</feature>
<organism evidence="7 8">
    <name type="scientific">Romanomermis culicivorax</name>
    <name type="common">Nematode worm</name>
    <dbReference type="NCBI Taxonomy" id="13658"/>
    <lineage>
        <taxon>Eukaryota</taxon>
        <taxon>Metazoa</taxon>
        <taxon>Ecdysozoa</taxon>
        <taxon>Nematoda</taxon>
        <taxon>Enoplea</taxon>
        <taxon>Dorylaimia</taxon>
        <taxon>Mermithida</taxon>
        <taxon>Mermithoidea</taxon>
        <taxon>Mermithidae</taxon>
        <taxon>Romanomermis</taxon>
    </lineage>
</organism>
<proteinExistence type="predicted"/>
<dbReference type="FunFam" id="3.30.2410.10:FF:000003">
    <property type="entry name" value="probable E3 ubiquitin-protein ligase HERC4 isoform X1"/>
    <property type="match status" value="1"/>
</dbReference>
<dbReference type="InterPro" id="IPR000569">
    <property type="entry name" value="HECT_dom"/>
</dbReference>
<dbReference type="PANTHER" id="PTHR45700">
    <property type="entry name" value="UBIQUITIN-PROTEIN LIGASE E3C"/>
    <property type="match status" value="1"/>
</dbReference>
<dbReference type="Gene3D" id="6.10.130.10">
    <property type="entry name" value="Ubiquitin-protein ligase E3A, N-terminal zinc-binding domain (AZUL)"/>
    <property type="match status" value="1"/>
</dbReference>
<protein>
    <recommendedName>
        <fullName evidence="2">HECT-type E3 ubiquitin transferase</fullName>
        <ecNumber evidence="2">2.3.2.26</ecNumber>
    </recommendedName>
</protein>
<dbReference type="PROSITE" id="PS50237">
    <property type="entry name" value="HECT"/>
    <property type="match status" value="1"/>
</dbReference>
<dbReference type="Gene3D" id="3.30.2160.10">
    <property type="entry name" value="Hect, E3 ligase catalytic domain"/>
    <property type="match status" value="1"/>
</dbReference>
<dbReference type="Pfam" id="PF16558">
    <property type="entry name" value="AZUL"/>
    <property type="match status" value="1"/>
</dbReference>